<feature type="transmembrane region" description="Helical" evidence="6">
    <location>
        <begin position="12"/>
        <end position="35"/>
    </location>
</feature>
<keyword evidence="5 6" id="KW-0472">Membrane</keyword>
<feature type="transmembrane region" description="Helical" evidence="6">
    <location>
        <begin position="47"/>
        <end position="68"/>
    </location>
</feature>
<dbReference type="GO" id="GO:0140359">
    <property type="term" value="F:ABC-type transporter activity"/>
    <property type="evidence" value="ECO:0007669"/>
    <property type="project" value="InterPro"/>
</dbReference>
<dbReference type="InterPro" id="IPR013525">
    <property type="entry name" value="ABC2_TM"/>
</dbReference>
<sequence>MLAILKRELKAYFASPIGYIFLAVFCLFAGLFFFAGCISNASSDISVVFSSMFTITLFLMPILTMRLLSEERKQKTDQALLTAPVNLFGLVMGKFLAALLLFTIALCVTIFMVLLLAAMGPIEWAKFFGNFLGLFLVGASLISIGLFISSLTENQVIAAVGSFAVMLALYMLDAVSSLINNSVVKTIVDSISISQRYSDFTMGVFNFANAIFFLSIISIFIFFTIRVFEKRRWG</sequence>
<gene>
    <name evidence="8" type="ORF">SAMN05192585_12831</name>
</gene>
<evidence type="ECO:0000256" key="2">
    <source>
        <dbReference type="ARBA" id="ARBA00022475"/>
    </source>
</evidence>
<keyword evidence="3 6" id="KW-0812">Transmembrane</keyword>
<feature type="domain" description="ABC-2 type transporter transmembrane" evidence="7">
    <location>
        <begin position="2"/>
        <end position="172"/>
    </location>
</feature>
<keyword evidence="4 6" id="KW-1133">Transmembrane helix</keyword>
<dbReference type="OrthoDB" id="9794512at2"/>
<dbReference type="AlphaFoldDB" id="A0A1H0DG52"/>
<reference evidence="8 9" key="1">
    <citation type="submission" date="2016-10" db="EMBL/GenBank/DDBJ databases">
        <authorList>
            <person name="de Groot N.N."/>
        </authorList>
    </citation>
    <scope>NUCLEOTIDE SEQUENCE [LARGE SCALE GENOMIC DNA]</scope>
    <source>
        <strain evidence="8 9">CGMCC 1.5012</strain>
    </source>
</reference>
<evidence type="ECO:0000259" key="7">
    <source>
        <dbReference type="Pfam" id="PF01061"/>
    </source>
</evidence>
<comment type="subcellular location">
    <subcellularLocation>
        <location evidence="1">Cell membrane</location>
        <topology evidence="1">Multi-pass membrane protein</topology>
    </subcellularLocation>
</comment>
<organism evidence="8 9">
    <name type="scientific">Acetanaerobacterium elongatum</name>
    <dbReference type="NCBI Taxonomy" id="258515"/>
    <lineage>
        <taxon>Bacteria</taxon>
        <taxon>Bacillati</taxon>
        <taxon>Bacillota</taxon>
        <taxon>Clostridia</taxon>
        <taxon>Eubacteriales</taxon>
        <taxon>Oscillospiraceae</taxon>
        <taxon>Acetanaerobacterium</taxon>
    </lineage>
</organism>
<dbReference type="GO" id="GO:0005886">
    <property type="term" value="C:plasma membrane"/>
    <property type="evidence" value="ECO:0007669"/>
    <property type="project" value="UniProtKB-SubCell"/>
</dbReference>
<dbReference type="RefSeq" id="WP_092641710.1">
    <property type="nucleotide sequence ID" value="NZ_FNID01000028.1"/>
</dbReference>
<feature type="transmembrane region" description="Helical" evidence="6">
    <location>
        <begin position="156"/>
        <end position="172"/>
    </location>
</feature>
<dbReference type="Pfam" id="PF01061">
    <property type="entry name" value="ABC2_membrane"/>
    <property type="match status" value="1"/>
</dbReference>
<evidence type="ECO:0000256" key="5">
    <source>
        <dbReference type="ARBA" id="ARBA00023136"/>
    </source>
</evidence>
<evidence type="ECO:0000256" key="1">
    <source>
        <dbReference type="ARBA" id="ARBA00004651"/>
    </source>
</evidence>
<feature type="transmembrane region" description="Helical" evidence="6">
    <location>
        <begin position="95"/>
        <end position="119"/>
    </location>
</feature>
<keyword evidence="9" id="KW-1185">Reference proteome</keyword>
<evidence type="ECO:0000313" key="8">
    <source>
        <dbReference type="EMBL" id="SDN69133.1"/>
    </source>
</evidence>
<protein>
    <submittedName>
        <fullName evidence="8">ABC-2 type transport system permease protein</fullName>
    </submittedName>
</protein>
<evidence type="ECO:0000256" key="3">
    <source>
        <dbReference type="ARBA" id="ARBA00022692"/>
    </source>
</evidence>
<evidence type="ECO:0000313" key="9">
    <source>
        <dbReference type="Proteomes" id="UP000199182"/>
    </source>
</evidence>
<dbReference type="Proteomes" id="UP000199182">
    <property type="component" value="Unassembled WGS sequence"/>
</dbReference>
<name>A0A1H0DG52_9FIRM</name>
<dbReference type="InterPro" id="IPR051449">
    <property type="entry name" value="ABC-2_transporter_component"/>
</dbReference>
<dbReference type="EMBL" id="FNID01000028">
    <property type="protein sequence ID" value="SDN69133.1"/>
    <property type="molecule type" value="Genomic_DNA"/>
</dbReference>
<dbReference type="PANTHER" id="PTHR30294">
    <property type="entry name" value="MEMBRANE COMPONENT OF ABC TRANSPORTER YHHJ-RELATED"/>
    <property type="match status" value="1"/>
</dbReference>
<keyword evidence="2" id="KW-1003">Cell membrane</keyword>
<feature type="transmembrane region" description="Helical" evidence="6">
    <location>
        <begin position="131"/>
        <end position="149"/>
    </location>
</feature>
<proteinExistence type="predicted"/>
<feature type="transmembrane region" description="Helical" evidence="6">
    <location>
        <begin position="207"/>
        <end position="228"/>
    </location>
</feature>
<accession>A0A1H0DG52</accession>
<evidence type="ECO:0000256" key="6">
    <source>
        <dbReference type="SAM" id="Phobius"/>
    </source>
</evidence>
<evidence type="ECO:0000256" key="4">
    <source>
        <dbReference type="ARBA" id="ARBA00022989"/>
    </source>
</evidence>
<dbReference type="PANTHER" id="PTHR30294:SF29">
    <property type="entry name" value="MULTIDRUG ABC TRANSPORTER PERMEASE YBHS-RELATED"/>
    <property type="match status" value="1"/>
</dbReference>
<dbReference type="STRING" id="258515.SAMN05192585_12831"/>